<evidence type="ECO:0000256" key="1">
    <source>
        <dbReference type="SAM" id="MobiDB-lite"/>
    </source>
</evidence>
<proteinExistence type="predicted"/>
<dbReference type="PANTHER" id="PTHR42085">
    <property type="entry name" value="F-BOX DOMAIN-CONTAINING PROTEIN"/>
    <property type="match status" value="1"/>
</dbReference>
<feature type="region of interest" description="Disordered" evidence="1">
    <location>
        <begin position="1"/>
        <end position="48"/>
    </location>
</feature>
<feature type="compositionally biased region" description="Acidic residues" evidence="1">
    <location>
        <begin position="359"/>
        <end position="371"/>
    </location>
</feature>
<keyword evidence="3" id="KW-1185">Reference proteome</keyword>
<comment type="caution">
    <text evidence="2">The sequence shown here is derived from an EMBL/GenBank/DDBJ whole genome shotgun (WGS) entry which is preliminary data.</text>
</comment>
<dbReference type="AlphaFoldDB" id="A0AAN6YA31"/>
<sequence length="384" mass="43886">MSGQRKSTKKRAAEKEPEHEQAEPNPNPRKRNKTMASNPAPVTRFQPYRKCAQKDPRFPYFTKLPRELRDNVYGHLLQVPNHEAIDAAGVWNQPPIKNIGWYFQVNRQIGGEAAHYFYSSNNFCFLEGCDEFAEDHDDITLHRLYLWLDKIGQTNCLSIRCLQLRIRSEREVSYYTELLTHVSAQIPNLKRLGLVMEIHHHLMPASADDVEDDMDTDEAVPIDFEPNFIVPLNHKTIDGILKGLGSLSLKTLLVVYTRAHVKFVQSLPLLAMCKVLAIEPRYARRPRKQSEKQSEPCANFFALKPWFESPGDSYSQKIRHDMCHSSQLVDQFFKGIPTGDVGPEIQDEDTKKPNSGNEADGENDSGNEADGENAVLQEQVIEHY</sequence>
<evidence type="ECO:0000313" key="2">
    <source>
        <dbReference type="EMBL" id="KAK4214156.1"/>
    </source>
</evidence>
<reference evidence="2" key="1">
    <citation type="journal article" date="2023" name="Mol. Phylogenet. Evol.">
        <title>Genome-scale phylogeny and comparative genomics of the fungal order Sordariales.</title>
        <authorList>
            <person name="Hensen N."/>
            <person name="Bonometti L."/>
            <person name="Westerberg I."/>
            <person name="Brannstrom I.O."/>
            <person name="Guillou S."/>
            <person name="Cros-Aarteil S."/>
            <person name="Calhoun S."/>
            <person name="Haridas S."/>
            <person name="Kuo A."/>
            <person name="Mondo S."/>
            <person name="Pangilinan J."/>
            <person name="Riley R."/>
            <person name="LaButti K."/>
            <person name="Andreopoulos B."/>
            <person name="Lipzen A."/>
            <person name="Chen C."/>
            <person name="Yan M."/>
            <person name="Daum C."/>
            <person name="Ng V."/>
            <person name="Clum A."/>
            <person name="Steindorff A."/>
            <person name="Ohm R.A."/>
            <person name="Martin F."/>
            <person name="Silar P."/>
            <person name="Natvig D.O."/>
            <person name="Lalanne C."/>
            <person name="Gautier V."/>
            <person name="Ament-Velasquez S.L."/>
            <person name="Kruys A."/>
            <person name="Hutchinson M.I."/>
            <person name="Powell A.J."/>
            <person name="Barry K."/>
            <person name="Miller A.N."/>
            <person name="Grigoriev I.V."/>
            <person name="Debuchy R."/>
            <person name="Gladieux P."/>
            <person name="Hiltunen Thoren M."/>
            <person name="Johannesson H."/>
        </authorList>
    </citation>
    <scope>NUCLEOTIDE SEQUENCE</scope>
    <source>
        <strain evidence="2">PSN293</strain>
    </source>
</reference>
<reference evidence="2" key="2">
    <citation type="submission" date="2023-05" db="EMBL/GenBank/DDBJ databases">
        <authorList>
            <consortium name="Lawrence Berkeley National Laboratory"/>
            <person name="Steindorff A."/>
            <person name="Hensen N."/>
            <person name="Bonometti L."/>
            <person name="Westerberg I."/>
            <person name="Brannstrom I.O."/>
            <person name="Guillou S."/>
            <person name="Cros-Aarteil S."/>
            <person name="Calhoun S."/>
            <person name="Haridas S."/>
            <person name="Kuo A."/>
            <person name="Mondo S."/>
            <person name="Pangilinan J."/>
            <person name="Riley R."/>
            <person name="Labutti K."/>
            <person name="Andreopoulos B."/>
            <person name="Lipzen A."/>
            <person name="Chen C."/>
            <person name="Yanf M."/>
            <person name="Daum C."/>
            <person name="Ng V."/>
            <person name="Clum A."/>
            <person name="Ohm R."/>
            <person name="Martin F."/>
            <person name="Silar P."/>
            <person name="Natvig D."/>
            <person name="Lalanne C."/>
            <person name="Gautier V."/>
            <person name="Ament-Velasquez S.L."/>
            <person name="Kruys A."/>
            <person name="Hutchinson M.I."/>
            <person name="Powell A.J."/>
            <person name="Barry K."/>
            <person name="Miller A.N."/>
            <person name="Grigoriev I.V."/>
            <person name="Debuchy R."/>
            <person name="Gladieux P."/>
            <person name="Thoren M.H."/>
            <person name="Johannesson H."/>
        </authorList>
    </citation>
    <scope>NUCLEOTIDE SEQUENCE</scope>
    <source>
        <strain evidence="2">PSN293</strain>
    </source>
</reference>
<feature type="region of interest" description="Disordered" evidence="1">
    <location>
        <begin position="339"/>
        <end position="384"/>
    </location>
</feature>
<dbReference type="PANTHER" id="PTHR42085:SF8">
    <property type="entry name" value="F-BOX DOMAIN-CONTAINING PROTEIN"/>
    <property type="match status" value="1"/>
</dbReference>
<feature type="compositionally biased region" description="Basic residues" evidence="1">
    <location>
        <begin position="1"/>
        <end position="10"/>
    </location>
</feature>
<evidence type="ECO:0000313" key="3">
    <source>
        <dbReference type="Proteomes" id="UP001301769"/>
    </source>
</evidence>
<dbReference type="InterPro" id="IPR038883">
    <property type="entry name" value="AN11006-like"/>
</dbReference>
<protein>
    <submittedName>
        <fullName evidence="2">Uncharacterized protein</fullName>
    </submittedName>
</protein>
<organism evidence="2 3">
    <name type="scientific">Rhypophila decipiens</name>
    <dbReference type="NCBI Taxonomy" id="261697"/>
    <lineage>
        <taxon>Eukaryota</taxon>
        <taxon>Fungi</taxon>
        <taxon>Dikarya</taxon>
        <taxon>Ascomycota</taxon>
        <taxon>Pezizomycotina</taxon>
        <taxon>Sordariomycetes</taxon>
        <taxon>Sordariomycetidae</taxon>
        <taxon>Sordariales</taxon>
        <taxon>Naviculisporaceae</taxon>
        <taxon>Rhypophila</taxon>
    </lineage>
</organism>
<dbReference type="Proteomes" id="UP001301769">
    <property type="component" value="Unassembled WGS sequence"/>
</dbReference>
<feature type="compositionally biased region" description="Basic and acidic residues" evidence="1">
    <location>
        <begin position="11"/>
        <end position="22"/>
    </location>
</feature>
<dbReference type="EMBL" id="MU858098">
    <property type="protein sequence ID" value="KAK4214156.1"/>
    <property type="molecule type" value="Genomic_DNA"/>
</dbReference>
<name>A0AAN6YA31_9PEZI</name>
<gene>
    <name evidence="2" type="ORF">QBC37DRAFT_159337</name>
</gene>
<accession>A0AAN6YA31</accession>